<dbReference type="SUPFAM" id="SSF55073">
    <property type="entry name" value="Nucleotide cyclase"/>
    <property type="match status" value="1"/>
</dbReference>
<dbReference type="InterPro" id="IPR041664">
    <property type="entry name" value="AAA_16"/>
</dbReference>
<feature type="domain" description="Guanylate cyclase" evidence="4">
    <location>
        <begin position="91"/>
        <end position="218"/>
    </location>
</feature>
<evidence type="ECO:0000313" key="6">
    <source>
        <dbReference type="Proteomes" id="UP000305095"/>
    </source>
</evidence>
<dbReference type="SMART" id="SM00044">
    <property type="entry name" value="CYCc"/>
    <property type="match status" value="1"/>
</dbReference>
<dbReference type="InterPro" id="IPR001660">
    <property type="entry name" value="SAM"/>
</dbReference>
<dbReference type="Gene3D" id="1.10.150.50">
    <property type="entry name" value="Transcription Factor, Ets-1"/>
    <property type="match status" value="1"/>
</dbReference>
<evidence type="ECO:0008006" key="7">
    <source>
        <dbReference type="Google" id="ProtNLM"/>
    </source>
</evidence>
<dbReference type="EMBL" id="SZZP01000058">
    <property type="protein sequence ID" value="TKV70890.1"/>
    <property type="molecule type" value="Genomic_DNA"/>
</dbReference>
<dbReference type="Pfam" id="PF00536">
    <property type="entry name" value="SAM_1"/>
    <property type="match status" value="1"/>
</dbReference>
<evidence type="ECO:0000256" key="2">
    <source>
        <dbReference type="ARBA" id="ARBA00022840"/>
    </source>
</evidence>
<dbReference type="GO" id="GO:0004016">
    <property type="term" value="F:adenylate cyclase activity"/>
    <property type="evidence" value="ECO:0007669"/>
    <property type="project" value="UniProtKB-ARBA"/>
</dbReference>
<dbReference type="SUPFAM" id="SSF52540">
    <property type="entry name" value="P-loop containing nucleoside triphosphate hydrolases"/>
    <property type="match status" value="1"/>
</dbReference>
<dbReference type="Gene3D" id="1.25.40.10">
    <property type="entry name" value="Tetratricopeptide repeat domain"/>
    <property type="match status" value="2"/>
</dbReference>
<dbReference type="InterPro" id="IPR011990">
    <property type="entry name" value="TPR-like_helical_dom_sf"/>
</dbReference>
<reference evidence="5 6" key="1">
    <citation type="submission" date="2019-05" db="EMBL/GenBank/DDBJ databases">
        <title>Draft Genome of Bradyrhizobium elkanii strain SEMIA 938, Used in Commercial Inoculants for Lupinus spp. in Brazil.</title>
        <authorList>
            <person name="Hungria M."/>
            <person name="Delamuta J.R.M."/>
            <person name="Ribeiro R.A."/>
            <person name="Nogueira M.A."/>
        </authorList>
    </citation>
    <scope>NUCLEOTIDE SEQUENCE [LARGE SCALE GENOMIC DNA]</scope>
    <source>
        <strain evidence="5 6">Semia 938</strain>
    </source>
</reference>
<dbReference type="InterPro" id="IPR029787">
    <property type="entry name" value="Nucleotide_cyclase"/>
</dbReference>
<protein>
    <recommendedName>
        <fullName evidence="7">Adenylate/guanylate cyclase domain-containing protein</fullName>
    </recommendedName>
</protein>
<comment type="caution">
    <text evidence="5">The sequence shown here is derived from an EMBL/GenBank/DDBJ whole genome shotgun (WGS) entry which is preliminary data.</text>
</comment>
<evidence type="ECO:0000313" key="5">
    <source>
        <dbReference type="EMBL" id="TKV70890.1"/>
    </source>
</evidence>
<dbReference type="InterPro" id="IPR013761">
    <property type="entry name" value="SAM/pointed_sf"/>
</dbReference>
<evidence type="ECO:0000256" key="1">
    <source>
        <dbReference type="ARBA" id="ARBA00022741"/>
    </source>
</evidence>
<dbReference type="SUPFAM" id="SSF48452">
    <property type="entry name" value="TPR-like"/>
    <property type="match status" value="1"/>
</dbReference>
<dbReference type="InterPro" id="IPR027417">
    <property type="entry name" value="P-loop_NTPase"/>
</dbReference>
<accession>A0A4U6RAU0</accession>
<name>A0A4U6RAU0_BRAEL</name>
<dbReference type="PROSITE" id="PS50125">
    <property type="entry name" value="GUANYLATE_CYCLASE_2"/>
    <property type="match status" value="1"/>
</dbReference>
<dbReference type="GO" id="GO:0005737">
    <property type="term" value="C:cytoplasm"/>
    <property type="evidence" value="ECO:0007669"/>
    <property type="project" value="TreeGrafter"/>
</dbReference>
<dbReference type="Proteomes" id="UP000305095">
    <property type="component" value="Unassembled WGS sequence"/>
</dbReference>
<dbReference type="Gene3D" id="3.30.70.1230">
    <property type="entry name" value="Nucleotide cyclase"/>
    <property type="match status" value="1"/>
</dbReference>
<feature type="domain" description="SAM" evidence="3">
    <location>
        <begin position="3"/>
        <end position="65"/>
    </location>
</feature>
<dbReference type="InterPro" id="IPR001054">
    <property type="entry name" value="A/G_cyclase"/>
</dbReference>
<dbReference type="Pfam" id="PF00211">
    <property type="entry name" value="Guanylate_cyc"/>
    <property type="match status" value="1"/>
</dbReference>
<dbReference type="PROSITE" id="PS50105">
    <property type="entry name" value="SAM_DOMAIN"/>
    <property type="match status" value="1"/>
</dbReference>
<dbReference type="GO" id="GO:0035556">
    <property type="term" value="P:intracellular signal transduction"/>
    <property type="evidence" value="ECO:0007669"/>
    <property type="project" value="InterPro"/>
</dbReference>
<dbReference type="CDD" id="cd09487">
    <property type="entry name" value="SAM_superfamily"/>
    <property type="match status" value="1"/>
</dbReference>
<evidence type="ECO:0000259" key="3">
    <source>
        <dbReference type="PROSITE" id="PS50105"/>
    </source>
</evidence>
<dbReference type="GO" id="GO:0005524">
    <property type="term" value="F:ATP binding"/>
    <property type="evidence" value="ECO:0007669"/>
    <property type="project" value="UniProtKB-KW"/>
</dbReference>
<sequence length="1118" mass="123134">MRAEMHHIAKWLEDIGLSEYLQRFAENGIDISVLPYLTDQDLKELGVLLGHRRKILAAIGQLTGAAATASREPAVPSEPQPRQIAERRQVTVLFADLVGSTTLSTRLDPEDLREVISSYQNCVTRIIRRSGGFVARYMGDGVLAYFGYPEAHDEDAERAVRTGLELVAAVCELKTLAPLQTRVGIATGMVVVGDMIETDEARERGIVGETPNLAARLQGVAEPGMVVIAETTRRQVGQLFDLDELEAKDLKGIPELVRSWAVLRTSAAESRFEALHAGTTAFVGREAEIELLKRYWRSAKDGETRVVQISAEAGLGKSHLISTFAKQLRSEPHTVLQCFCAPHTRDSALFPIIACLERTAGLKHDESAEIKRNKIEALIAANSDQAEDVSLIAELLAHPLPDSDHSGADYSPQRKKEKTLDALLRYVVGAARRQPVLLVFEDVHWIDPTSRELLDRAVRQLRQLPVLALITFRTEFQSPWASQSHVTSLPLPRLTPEDAIALIRQIEHADAPLAEDVVQEIAARSDGVPLFLEQVTRAVLEAGDATPGGRERSAPDRRIPSTLQASLIGRLDCLGPAAKEIAQFGAAIGREFSYDLLTAASQRAPAYLEDALARLVEKGLIFQSGSLPQANFLFKHALVQDAAYSTLLRSSRRDIHARIANAMLAKGASDLAAPEIVALHLQRADRTAEAITFWQKAGEQSARRANNREAVAHFRRALSLLEAYPQTSDRLRAELTILSQLAPALMSVHGWGAAEVGEVVERATEVGHQLDSSQDIAPAIANLWLFHYANGRLDAAETVSRDLLRIAKDLDSQEVLLQAHHTAWPVNWGRGGIKDALRHIDSGLALYNEQCHAHHRFLYLGHDPAVCGLAIAAQLCSSLGYAAQAKERADQALVLARRLNHEPTLMHGLWFVVESQMTRGDISGVAVNTSELLKLAEQYGLPLPRAMGLIYRGWALTHSGRADEGLALAIEGAGLLERTGNRMFLSRAYGVIAEIRLEIGRYQEGLSEVEKAINVASNIGESFYMDRLLLNRALLMREMGQNEEIVEAALKRSLEFAAALGAKALELRTAIHLANLWGQNHKREEARKLLRSTCDWFTEGRDTPDFKQATEMLCRLDD</sequence>
<keyword evidence="2" id="KW-0067">ATP-binding</keyword>
<dbReference type="GO" id="GO:0009190">
    <property type="term" value="P:cyclic nucleotide biosynthetic process"/>
    <property type="evidence" value="ECO:0007669"/>
    <property type="project" value="InterPro"/>
</dbReference>
<dbReference type="SMART" id="SM00454">
    <property type="entry name" value="SAM"/>
    <property type="match status" value="1"/>
</dbReference>
<dbReference type="Pfam" id="PF13191">
    <property type="entry name" value="AAA_16"/>
    <property type="match status" value="1"/>
</dbReference>
<dbReference type="PANTHER" id="PTHR16305">
    <property type="entry name" value="TESTICULAR SOLUBLE ADENYLYL CYCLASE"/>
    <property type="match status" value="1"/>
</dbReference>
<organism evidence="5 6">
    <name type="scientific">Bradyrhizobium elkanii</name>
    <dbReference type="NCBI Taxonomy" id="29448"/>
    <lineage>
        <taxon>Bacteria</taxon>
        <taxon>Pseudomonadati</taxon>
        <taxon>Pseudomonadota</taxon>
        <taxon>Alphaproteobacteria</taxon>
        <taxon>Hyphomicrobiales</taxon>
        <taxon>Nitrobacteraceae</taxon>
        <taxon>Bradyrhizobium</taxon>
    </lineage>
</organism>
<gene>
    <name evidence="5" type="ORF">FDV58_41040</name>
</gene>
<keyword evidence="1" id="KW-0547">Nucleotide-binding</keyword>
<dbReference type="SUPFAM" id="SSF47769">
    <property type="entry name" value="SAM/Pointed domain"/>
    <property type="match status" value="1"/>
</dbReference>
<proteinExistence type="predicted"/>
<evidence type="ECO:0000259" key="4">
    <source>
        <dbReference type="PROSITE" id="PS50125"/>
    </source>
</evidence>
<dbReference type="PANTHER" id="PTHR16305:SF28">
    <property type="entry name" value="GUANYLATE CYCLASE DOMAIN-CONTAINING PROTEIN"/>
    <property type="match status" value="1"/>
</dbReference>
<dbReference type="AlphaFoldDB" id="A0A4U6RAU0"/>
<dbReference type="CDD" id="cd07302">
    <property type="entry name" value="CHD"/>
    <property type="match status" value="1"/>
</dbReference>
<dbReference type="Gene3D" id="3.40.50.300">
    <property type="entry name" value="P-loop containing nucleotide triphosphate hydrolases"/>
    <property type="match status" value="1"/>
</dbReference>